<organism evidence="1 2">
    <name type="scientific">Lithocarpus litseifolius</name>
    <dbReference type="NCBI Taxonomy" id="425828"/>
    <lineage>
        <taxon>Eukaryota</taxon>
        <taxon>Viridiplantae</taxon>
        <taxon>Streptophyta</taxon>
        <taxon>Embryophyta</taxon>
        <taxon>Tracheophyta</taxon>
        <taxon>Spermatophyta</taxon>
        <taxon>Magnoliopsida</taxon>
        <taxon>eudicotyledons</taxon>
        <taxon>Gunneridae</taxon>
        <taxon>Pentapetalae</taxon>
        <taxon>rosids</taxon>
        <taxon>fabids</taxon>
        <taxon>Fagales</taxon>
        <taxon>Fagaceae</taxon>
        <taxon>Lithocarpus</taxon>
    </lineage>
</organism>
<dbReference type="AlphaFoldDB" id="A0AAW2CD75"/>
<comment type="caution">
    <text evidence="1">The sequence shown here is derived from an EMBL/GenBank/DDBJ whole genome shotgun (WGS) entry which is preliminary data.</text>
</comment>
<dbReference type="Proteomes" id="UP001459277">
    <property type="component" value="Unassembled WGS sequence"/>
</dbReference>
<evidence type="ECO:0000313" key="2">
    <source>
        <dbReference type="Proteomes" id="UP001459277"/>
    </source>
</evidence>
<evidence type="ECO:0000313" key="1">
    <source>
        <dbReference type="EMBL" id="KAK9994335.1"/>
    </source>
</evidence>
<gene>
    <name evidence="1" type="ORF">SO802_024038</name>
</gene>
<protein>
    <submittedName>
        <fullName evidence="1">Uncharacterized protein</fullName>
    </submittedName>
</protein>
<dbReference type="EMBL" id="JAZDWU010000008">
    <property type="protein sequence ID" value="KAK9994335.1"/>
    <property type="molecule type" value="Genomic_DNA"/>
</dbReference>
<reference evidence="1 2" key="1">
    <citation type="submission" date="2024-01" db="EMBL/GenBank/DDBJ databases">
        <title>A telomere-to-telomere, gap-free genome of sweet tea (Lithocarpus litseifolius).</title>
        <authorList>
            <person name="Zhou J."/>
        </authorList>
    </citation>
    <scope>NUCLEOTIDE SEQUENCE [LARGE SCALE GENOMIC DNA]</scope>
    <source>
        <strain evidence="1">Zhou-2022a</strain>
        <tissue evidence="1">Leaf</tissue>
    </source>
</reference>
<accession>A0AAW2CD75</accession>
<name>A0AAW2CD75_9ROSI</name>
<keyword evidence="2" id="KW-1185">Reference proteome</keyword>
<proteinExistence type="predicted"/>
<sequence>MHSEARAPIFGDAATTMPVESNPYVSPAPVPDPSSIKRFVCLENMWNLIWFLRYGGVGERCAWEMGEEGGGGNQEG</sequence>